<keyword evidence="4 18" id="KW-0723">Serine/threonine-protein kinase</keyword>
<organism evidence="18 19">
    <name type="scientific">Mycobacterium florentinum</name>
    <dbReference type="NCBI Taxonomy" id="292462"/>
    <lineage>
        <taxon>Bacteria</taxon>
        <taxon>Bacillati</taxon>
        <taxon>Actinomycetota</taxon>
        <taxon>Actinomycetes</taxon>
        <taxon>Mycobacteriales</taxon>
        <taxon>Mycobacteriaceae</taxon>
        <taxon>Mycobacterium</taxon>
        <taxon>Mycobacterium simiae complex</taxon>
    </lineage>
</organism>
<evidence type="ECO:0000256" key="4">
    <source>
        <dbReference type="ARBA" id="ARBA00022527"/>
    </source>
</evidence>
<dbReference type="GO" id="GO:0005524">
    <property type="term" value="F:ATP binding"/>
    <property type="evidence" value="ECO:0007669"/>
    <property type="project" value="UniProtKB-UniRule"/>
</dbReference>
<evidence type="ECO:0000256" key="9">
    <source>
        <dbReference type="ARBA" id="ARBA00022840"/>
    </source>
</evidence>
<dbReference type="Pfam" id="PF00069">
    <property type="entry name" value="Pkinase"/>
    <property type="match status" value="1"/>
</dbReference>
<dbReference type="STRING" id="292462.AWC05_03705"/>
<keyword evidence="7 14" id="KW-0547">Nucleotide-binding</keyword>
<keyword evidence="3" id="KW-1003">Cell membrane</keyword>
<evidence type="ECO:0000256" key="13">
    <source>
        <dbReference type="ARBA" id="ARBA00048679"/>
    </source>
</evidence>
<evidence type="ECO:0000256" key="8">
    <source>
        <dbReference type="ARBA" id="ARBA00022777"/>
    </source>
</evidence>
<dbReference type="InterPro" id="IPR011009">
    <property type="entry name" value="Kinase-like_dom_sf"/>
</dbReference>
<evidence type="ECO:0000256" key="3">
    <source>
        <dbReference type="ARBA" id="ARBA00022475"/>
    </source>
</evidence>
<keyword evidence="6 16" id="KW-0812">Transmembrane</keyword>
<keyword evidence="19" id="KW-1185">Reference proteome</keyword>
<dbReference type="Pfam" id="PF14032">
    <property type="entry name" value="PknH_C"/>
    <property type="match status" value="1"/>
</dbReference>
<evidence type="ECO:0000256" key="1">
    <source>
        <dbReference type="ARBA" id="ARBA00004162"/>
    </source>
</evidence>
<evidence type="ECO:0000256" key="16">
    <source>
        <dbReference type="SAM" id="Phobius"/>
    </source>
</evidence>
<evidence type="ECO:0000256" key="15">
    <source>
        <dbReference type="SAM" id="MobiDB-lite"/>
    </source>
</evidence>
<evidence type="ECO:0000256" key="10">
    <source>
        <dbReference type="ARBA" id="ARBA00022989"/>
    </source>
</evidence>
<dbReference type="RefSeq" id="WP_085225491.1">
    <property type="nucleotide sequence ID" value="NZ_AP022576.1"/>
</dbReference>
<evidence type="ECO:0000313" key="19">
    <source>
        <dbReference type="Proteomes" id="UP000193010"/>
    </source>
</evidence>
<keyword evidence="10 16" id="KW-1133">Transmembrane helix</keyword>
<dbReference type="PANTHER" id="PTHR43289:SF6">
    <property type="entry name" value="SERINE_THREONINE-PROTEIN KINASE NEKL-3"/>
    <property type="match status" value="1"/>
</dbReference>
<comment type="subcellular location">
    <subcellularLocation>
        <location evidence="1">Cell membrane</location>
        <topology evidence="1">Single-pass membrane protein</topology>
    </subcellularLocation>
</comment>
<comment type="catalytic activity">
    <reaction evidence="12">
        <text>L-threonyl-[protein] + ATP = O-phospho-L-threonyl-[protein] + ADP + H(+)</text>
        <dbReference type="Rhea" id="RHEA:46608"/>
        <dbReference type="Rhea" id="RHEA-COMP:11060"/>
        <dbReference type="Rhea" id="RHEA-COMP:11605"/>
        <dbReference type="ChEBI" id="CHEBI:15378"/>
        <dbReference type="ChEBI" id="CHEBI:30013"/>
        <dbReference type="ChEBI" id="CHEBI:30616"/>
        <dbReference type="ChEBI" id="CHEBI:61977"/>
        <dbReference type="ChEBI" id="CHEBI:456216"/>
        <dbReference type="EC" id="2.7.11.1"/>
    </reaction>
</comment>
<evidence type="ECO:0000259" key="17">
    <source>
        <dbReference type="PROSITE" id="PS50011"/>
    </source>
</evidence>
<keyword evidence="9 14" id="KW-0067">ATP-binding</keyword>
<evidence type="ECO:0000256" key="14">
    <source>
        <dbReference type="PROSITE-ProRule" id="PRU10141"/>
    </source>
</evidence>
<dbReference type="GO" id="GO:0080090">
    <property type="term" value="P:regulation of primary metabolic process"/>
    <property type="evidence" value="ECO:0007669"/>
    <property type="project" value="UniProtKB-ARBA"/>
</dbReference>
<evidence type="ECO:0000256" key="6">
    <source>
        <dbReference type="ARBA" id="ARBA00022692"/>
    </source>
</evidence>
<dbReference type="PROSITE" id="PS00107">
    <property type="entry name" value="PROTEIN_KINASE_ATP"/>
    <property type="match status" value="1"/>
</dbReference>
<keyword evidence="8 18" id="KW-0418">Kinase</keyword>
<dbReference type="CDD" id="cd14014">
    <property type="entry name" value="STKc_PknB_like"/>
    <property type="match status" value="1"/>
</dbReference>
<accession>A0A1X1TW46</accession>
<dbReference type="SUPFAM" id="SSF56112">
    <property type="entry name" value="Protein kinase-like (PK-like)"/>
    <property type="match status" value="1"/>
</dbReference>
<dbReference type="EC" id="2.7.11.1" evidence="2"/>
<dbReference type="InterPro" id="IPR000719">
    <property type="entry name" value="Prot_kinase_dom"/>
</dbReference>
<keyword evidence="5" id="KW-0808">Transferase</keyword>
<dbReference type="Gene3D" id="1.10.510.10">
    <property type="entry name" value="Transferase(Phosphotransferase) domain 1"/>
    <property type="match status" value="1"/>
</dbReference>
<evidence type="ECO:0000256" key="2">
    <source>
        <dbReference type="ARBA" id="ARBA00012513"/>
    </source>
</evidence>
<name>A0A1X1TW46_MYCFL</name>
<dbReference type="PANTHER" id="PTHR43289">
    <property type="entry name" value="MITOGEN-ACTIVATED PROTEIN KINASE KINASE KINASE 20-RELATED"/>
    <property type="match status" value="1"/>
</dbReference>
<dbReference type="AlphaFoldDB" id="A0A1X1TW46"/>
<sequence length="570" mass="61079">MSETRVGTRFGHYQLRRLLGRGGMGEVYEAYDSVKDRVVALKLVSEQVGSDDVFRRRMQREAQTAGRLAEPHIVPIHDYGEIDGQLYIDMRFIEGDDVGSVLNRTGPLPPPRAVAIVEQIASALDAAHRAGVIHRDIKPENILLTQGDFAYLVDFGIAAAASDQRVTKTGAAVGSWNYMAPERFGKEDLTYRVDIYALACLLYECLTGARPFQADSLSSLMAAHMMEPIPRPSRRNPAIPTAFDDVIARGMAKNPYDRYVTAGDLAQAALHALSTPDQDRATDLIQHSQHFAPPPQPWIQPTPVPSAWVTSPPPWTPPAAPKRRLGLVIGAVVVVVAAVAGTGIWAALRKPSASHTDTPVTSTTAPPITSSSPSRGAAPIVTPAQLNSLLAPADLVNTLLSTTGIVVDHSTTEMTDPGPDNTLSDDRCLGALIGFQTQTYKSSGYTAMLAELMEKPQSDPGYVVVQGAVIFASASLAQSFVTAQAEQWRTCAGTTVTQVNKGTTSHWTFREVSGNPPNIALQHTLANSPVVCQHVLAAVSNVVLDVNGCAPGIINQPRQIANQMATKIPA</sequence>
<evidence type="ECO:0000256" key="12">
    <source>
        <dbReference type="ARBA" id="ARBA00047899"/>
    </source>
</evidence>
<feature type="transmembrane region" description="Helical" evidence="16">
    <location>
        <begin position="325"/>
        <end position="348"/>
    </location>
</feature>
<dbReference type="Proteomes" id="UP000193010">
    <property type="component" value="Unassembled WGS sequence"/>
</dbReference>
<dbReference type="GO" id="GO:0004674">
    <property type="term" value="F:protein serine/threonine kinase activity"/>
    <property type="evidence" value="ECO:0007669"/>
    <property type="project" value="UniProtKB-KW"/>
</dbReference>
<gene>
    <name evidence="18" type="ORF">AWC05_03705</name>
</gene>
<reference evidence="18 19" key="1">
    <citation type="submission" date="2016-01" db="EMBL/GenBank/DDBJ databases">
        <title>The new phylogeny of the genus Mycobacterium.</title>
        <authorList>
            <person name="Tarcisio F."/>
            <person name="Conor M."/>
            <person name="Antonella G."/>
            <person name="Elisabetta G."/>
            <person name="Giulia F.S."/>
            <person name="Sara T."/>
            <person name="Anna F."/>
            <person name="Clotilde B."/>
            <person name="Roberto B."/>
            <person name="Veronica D.S."/>
            <person name="Fabio R."/>
            <person name="Monica P."/>
            <person name="Olivier J."/>
            <person name="Enrico T."/>
            <person name="Nicola S."/>
        </authorList>
    </citation>
    <scope>NUCLEOTIDE SEQUENCE [LARGE SCALE GENOMIC DNA]</scope>
    <source>
        <strain evidence="18 19">DSM 44852</strain>
    </source>
</reference>
<dbReference type="SMART" id="SM00220">
    <property type="entry name" value="S_TKc"/>
    <property type="match status" value="1"/>
</dbReference>
<dbReference type="FunFam" id="3.30.200.20:FF:000348">
    <property type="entry name" value="Serine/threonine protein kinase"/>
    <property type="match status" value="1"/>
</dbReference>
<dbReference type="InterPro" id="IPR008271">
    <property type="entry name" value="Ser/Thr_kinase_AS"/>
</dbReference>
<dbReference type="Gene3D" id="3.40.1000.70">
    <property type="entry name" value="PknH-like extracellular domain"/>
    <property type="match status" value="1"/>
</dbReference>
<feature type="region of interest" description="Disordered" evidence="15">
    <location>
        <begin position="351"/>
        <end position="376"/>
    </location>
</feature>
<proteinExistence type="predicted"/>
<evidence type="ECO:0000313" key="18">
    <source>
        <dbReference type="EMBL" id="ORV48810.1"/>
    </source>
</evidence>
<feature type="domain" description="Protein kinase" evidence="17">
    <location>
        <begin position="13"/>
        <end position="270"/>
    </location>
</feature>
<feature type="binding site" evidence="14">
    <location>
        <position position="42"/>
    </location>
    <ligand>
        <name>ATP</name>
        <dbReference type="ChEBI" id="CHEBI:30616"/>
    </ligand>
</feature>
<comment type="caution">
    <text evidence="18">The sequence shown here is derived from an EMBL/GenBank/DDBJ whole genome shotgun (WGS) entry which is preliminary data.</text>
</comment>
<dbReference type="InterPro" id="IPR026954">
    <property type="entry name" value="PknH-like_Extracell"/>
</dbReference>
<dbReference type="PROSITE" id="PS50011">
    <property type="entry name" value="PROTEIN_KINASE_DOM"/>
    <property type="match status" value="1"/>
</dbReference>
<dbReference type="InterPro" id="IPR017441">
    <property type="entry name" value="Protein_kinase_ATP_BS"/>
</dbReference>
<dbReference type="Gene3D" id="3.30.200.20">
    <property type="entry name" value="Phosphorylase Kinase, domain 1"/>
    <property type="match status" value="1"/>
</dbReference>
<dbReference type="OrthoDB" id="9762169at2"/>
<feature type="compositionally biased region" description="Low complexity" evidence="15">
    <location>
        <begin position="358"/>
        <end position="374"/>
    </location>
</feature>
<dbReference type="FunFam" id="1.10.510.10:FF:000021">
    <property type="entry name" value="Serine/threonine protein kinase"/>
    <property type="match status" value="1"/>
</dbReference>
<evidence type="ECO:0000256" key="5">
    <source>
        <dbReference type="ARBA" id="ARBA00022679"/>
    </source>
</evidence>
<dbReference type="GO" id="GO:0005886">
    <property type="term" value="C:plasma membrane"/>
    <property type="evidence" value="ECO:0007669"/>
    <property type="project" value="UniProtKB-SubCell"/>
</dbReference>
<keyword evidence="11 16" id="KW-0472">Membrane</keyword>
<comment type="catalytic activity">
    <reaction evidence="13">
        <text>L-seryl-[protein] + ATP = O-phospho-L-seryl-[protein] + ADP + H(+)</text>
        <dbReference type="Rhea" id="RHEA:17989"/>
        <dbReference type="Rhea" id="RHEA-COMP:9863"/>
        <dbReference type="Rhea" id="RHEA-COMP:11604"/>
        <dbReference type="ChEBI" id="CHEBI:15378"/>
        <dbReference type="ChEBI" id="CHEBI:29999"/>
        <dbReference type="ChEBI" id="CHEBI:30616"/>
        <dbReference type="ChEBI" id="CHEBI:83421"/>
        <dbReference type="ChEBI" id="CHEBI:456216"/>
        <dbReference type="EC" id="2.7.11.1"/>
    </reaction>
</comment>
<protein>
    <recommendedName>
        <fullName evidence="2">non-specific serine/threonine protein kinase</fullName>
        <ecNumber evidence="2">2.7.11.1</ecNumber>
    </recommendedName>
</protein>
<dbReference type="EMBL" id="LQOV01000033">
    <property type="protein sequence ID" value="ORV48810.1"/>
    <property type="molecule type" value="Genomic_DNA"/>
</dbReference>
<evidence type="ECO:0000256" key="11">
    <source>
        <dbReference type="ARBA" id="ARBA00023136"/>
    </source>
</evidence>
<dbReference type="InterPro" id="IPR038232">
    <property type="entry name" value="PknH-like_Extracell_sf"/>
</dbReference>
<evidence type="ECO:0000256" key="7">
    <source>
        <dbReference type="ARBA" id="ARBA00022741"/>
    </source>
</evidence>
<dbReference type="PROSITE" id="PS00108">
    <property type="entry name" value="PROTEIN_KINASE_ST"/>
    <property type="match status" value="1"/>
</dbReference>